<keyword evidence="5" id="KW-0411">Iron-sulfur</keyword>
<dbReference type="Pfam" id="PF13311">
    <property type="entry name" value="DUF4080"/>
    <property type="match status" value="1"/>
</dbReference>
<keyword evidence="3" id="KW-0479">Metal-binding</keyword>
<keyword evidence="9" id="KW-1185">Reference proteome</keyword>
<dbReference type="GO" id="GO:0051539">
    <property type="term" value="F:4 iron, 4 sulfur cluster binding"/>
    <property type="evidence" value="ECO:0007669"/>
    <property type="project" value="UniProtKB-KW"/>
</dbReference>
<evidence type="ECO:0000256" key="3">
    <source>
        <dbReference type="ARBA" id="ARBA00022723"/>
    </source>
</evidence>
<name>A0A348ANG7_9FIRM</name>
<gene>
    <name evidence="8" type="primary">hemZ_1</name>
    <name evidence="8" type="ORF">MAMMFC1_03310</name>
</gene>
<dbReference type="InterPro" id="IPR007197">
    <property type="entry name" value="rSAM"/>
</dbReference>
<dbReference type="GO" id="GO:0005829">
    <property type="term" value="C:cytosol"/>
    <property type="evidence" value="ECO:0007669"/>
    <property type="project" value="TreeGrafter"/>
</dbReference>
<dbReference type="CDD" id="cd02068">
    <property type="entry name" value="radical_SAM_B12_BD"/>
    <property type="match status" value="1"/>
</dbReference>
<dbReference type="EC" id="1.3.98.3" evidence="8"/>
<comment type="cofactor">
    <cofactor evidence="1">
        <name>[4Fe-4S] cluster</name>
        <dbReference type="ChEBI" id="CHEBI:49883"/>
    </cofactor>
</comment>
<proteinExistence type="predicted"/>
<evidence type="ECO:0000313" key="8">
    <source>
        <dbReference type="EMBL" id="BBB92615.1"/>
    </source>
</evidence>
<dbReference type="Proteomes" id="UP000276437">
    <property type="component" value="Chromosome"/>
</dbReference>
<dbReference type="InterPro" id="IPR006158">
    <property type="entry name" value="Cobalamin-bd"/>
</dbReference>
<dbReference type="GO" id="GO:0031419">
    <property type="term" value="F:cobalamin binding"/>
    <property type="evidence" value="ECO:0007669"/>
    <property type="project" value="InterPro"/>
</dbReference>
<dbReference type="SFLD" id="SFLDS00029">
    <property type="entry name" value="Radical_SAM"/>
    <property type="match status" value="1"/>
</dbReference>
<keyword evidence="2" id="KW-0949">S-adenosyl-L-methionine</keyword>
<keyword evidence="8" id="KW-0560">Oxidoreductase</keyword>
<reference evidence="8 9" key="1">
    <citation type="journal article" date="2018" name="Int. J. Syst. Evol. Microbiol.">
        <title>Methylomusa anaerophila gen. nov., sp. nov., an anaerobic methanol-utilizing bacterium isolated from a microbial fuel cell.</title>
        <authorList>
            <person name="Amano N."/>
            <person name="Yamamuro A."/>
            <person name="Miyahara M."/>
            <person name="Kouzuma A."/>
            <person name="Abe T."/>
            <person name="Watanabe K."/>
        </authorList>
    </citation>
    <scope>NUCLEOTIDE SEQUENCE [LARGE SCALE GENOMIC DNA]</scope>
    <source>
        <strain evidence="8 9">MMFC1</strain>
    </source>
</reference>
<evidence type="ECO:0000259" key="7">
    <source>
        <dbReference type="PROSITE" id="PS51918"/>
    </source>
</evidence>
<accession>A0A348ANG7</accession>
<protein>
    <submittedName>
        <fullName evidence="8">Oxygen-independent coproporphyrinogen-III oxidase 2</fullName>
        <ecNumber evidence="8">1.3.98.3</ecNumber>
    </submittedName>
</protein>
<dbReference type="SMART" id="SM00729">
    <property type="entry name" value="Elp3"/>
    <property type="match status" value="1"/>
</dbReference>
<evidence type="ECO:0000256" key="1">
    <source>
        <dbReference type="ARBA" id="ARBA00001966"/>
    </source>
</evidence>
<dbReference type="InterPro" id="IPR034466">
    <property type="entry name" value="Methyltransferase_Class_B"/>
</dbReference>
<dbReference type="Pfam" id="PF02310">
    <property type="entry name" value="B12-binding"/>
    <property type="match status" value="1"/>
</dbReference>
<feature type="domain" description="Radical SAM core" evidence="7">
    <location>
        <begin position="183"/>
        <end position="412"/>
    </location>
</feature>
<dbReference type="GO" id="GO:0046872">
    <property type="term" value="F:metal ion binding"/>
    <property type="evidence" value="ECO:0007669"/>
    <property type="project" value="UniProtKB-KW"/>
</dbReference>
<dbReference type="InterPro" id="IPR023404">
    <property type="entry name" value="rSAM_horseshoe"/>
</dbReference>
<dbReference type="EMBL" id="AP018449">
    <property type="protein sequence ID" value="BBB92615.1"/>
    <property type="molecule type" value="Genomic_DNA"/>
</dbReference>
<dbReference type="GO" id="GO:0051989">
    <property type="term" value="F:coproporphyrinogen dehydrogenase activity"/>
    <property type="evidence" value="ECO:0007669"/>
    <property type="project" value="UniProtKB-EC"/>
</dbReference>
<dbReference type="AlphaFoldDB" id="A0A348ANG7"/>
<dbReference type="SFLD" id="SFLDG01082">
    <property type="entry name" value="B12-binding_domain_containing"/>
    <property type="match status" value="1"/>
</dbReference>
<evidence type="ECO:0000259" key="6">
    <source>
        <dbReference type="PROSITE" id="PS51332"/>
    </source>
</evidence>
<dbReference type="InterPro" id="IPR025288">
    <property type="entry name" value="DUF4080"/>
</dbReference>
<dbReference type="PROSITE" id="PS51332">
    <property type="entry name" value="B12_BINDING"/>
    <property type="match status" value="1"/>
</dbReference>
<sequence>MPVEVNELKILLIALNAQYIHSSLALRSLRSYCESESLKQDNEFMIREYTINNDLLAMLSDIYRLKPEVIGIACYIWNMNLILNLASLIKKVLPNGKIVLGGPEVSYDPDTILEKYPAIDYIVMGEGEEAFAALLKVPAGYKEERVPGLCYRRGADVVANGLPNIIPDLNSLPFPYVTTDIYDLKDKIIYYESSRGCPFSCQYCLSSITQGVRFLSLERVFNDLEFFIRHDVKQVKFVDRTFNARKDHYFPILKFLANQSCRTNFHFEIAADMWDREVLSFLQTVPPGRFQFEIGIQSTNQSTLCAIQRQNNWERIANNVRCLHKHGNIHLHLDLIVGLPYEDMNKFARSFNDVYSLQPDMLQIGFLKLLKGSGIRREAAKYGYVYMDSAPYEVLANNCLSYDEIRRLKIMEEVFNQVYNSGRFRYSLPWMILKHTGSAFKFYYDLAAYWEERGLHLVSHGVKSLYLYMAQFFEKGHLQDMNLYLEFLKFDALLADKVLVRPEFLPWNQSAQHESDPWEKEKASYWRDADRVSRYVKNYSFTTWRDIKKKYHIEVFNYDIPSYIQERLPGSTTVQQKEVAILFSYAGNSPAFQTIKPEDFW</sequence>
<evidence type="ECO:0000313" key="9">
    <source>
        <dbReference type="Proteomes" id="UP000276437"/>
    </source>
</evidence>
<dbReference type="Gene3D" id="3.40.50.280">
    <property type="entry name" value="Cobalamin-binding domain"/>
    <property type="match status" value="1"/>
</dbReference>
<dbReference type="PANTHER" id="PTHR43409">
    <property type="entry name" value="ANAEROBIC MAGNESIUM-PROTOPORPHYRIN IX MONOMETHYL ESTER CYCLASE-RELATED"/>
    <property type="match status" value="1"/>
</dbReference>
<dbReference type="InterPro" id="IPR051198">
    <property type="entry name" value="BchE-like"/>
</dbReference>
<dbReference type="Gene3D" id="3.80.30.20">
    <property type="entry name" value="tm_1862 like domain"/>
    <property type="match status" value="1"/>
</dbReference>
<dbReference type="KEGG" id="mana:MAMMFC1_03310"/>
<dbReference type="SUPFAM" id="SSF102114">
    <property type="entry name" value="Radical SAM enzymes"/>
    <property type="match status" value="1"/>
</dbReference>
<keyword evidence="4" id="KW-0408">Iron</keyword>
<dbReference type="SFLD" id="SFLDG01123">
    <property type="entry name" value="methyltransferase_(Class_B)"/>
    <property type="match status" value="1"/>
</dbReference>
<dbReference type="PROSITE" id="PS51918">
    <property type="entry name" value="RADICAL_SAM"/>
    <property type="match status" value="1"/>
</dbReference>
<dbReference type="InterPro" id="IPR058240">
    <property type="entry name" value="rSAM_sf"/>
</dbReference>
<evidence type="ECO:0000256" key="2">
    <source>
        <dbReference type="ARBA" id="ARBA00022691"/>
    </source>
</evidence>
<feature type="domain" description="B12-binding" evidence="6">
    <location>
        <begin position="8"/>
        <end position="145"/>
    </location>
</feature>
<dbReference type="Pfam" id="PF04055">
    <property type="entry name" value="Radical_SAM"/>
    <property type="match status" value="1"/>
</dbReference>
<dbReference type="InterPro" id="IPR006638">
    <property type="entry name" value="Elp3/MiaA/NifB-like_rSAM"/>
</dbReference>
<organism evidence="8 9">
    <name type="scientific">Methylomusa anaerophila</name>
    <dbReference type="NCBI Taxonomy" id="1930071"/>
    <lineage>
        <taxon>Bacteria</taxon>
        <taxon>Bacillati</taxon>
        <taxon>Bacillota</taxon>
        <taxon>Negativicutes</taxon>
        <taxon>Selenomonadales</taxon>
        <taxon>Sporomusaceae</taxon>
        <taxon>Methylomusa</taxon>
    </lineage>
</organism>
<dbReference type="PANTHER" id="PTHR43409:SF16">
    <property type="entry name" value="SLR0320 PROTEIN"/>
    <property type="match status" value="1"/>
</dbReference>
<evidence type="ECO:0000256" key="5">
    <source>
        <dbReference type="ARBA" id="ARBA00023014"/>
    </source>
</evidence>
<evidence type="ECO:0000256" key="4">
    <source>
        <dbReference type="ARBA" id="ARBA00023004"/>
    </source>
</evidence>